<evidence type="ECO:0000256" key="1">
    <source>
        <dbReference type="SAM" id="MobiDB-lite"/>
    </source>
</evidence>
<dbReference type="Gene3D" id="2.70.50.70">
    <property type="match status" value="1"/>
</dbReference>
<accession>A0A5J5F8T6</accession>
<dbReference type="PANTHER" id="PTHR36182">
    <property type="entry name" value="PROTEIN, PUTATIVE (AFU_ORTHOLOGUE AFUA_6G10930)-RELATED"/>
    <property type="match status" value="1"/>
</dbReference>
<dbReference type="EMBL" id="VXIS01000012">
    <property type="protein sequence ID" value="KAA8913727.1"/>
    <property type="molecule type" value="Genomic_DNA"/>
</dbReference>
<feature type="compositionally biased region" description="Low complexity" evidence="1">
    <location>
        <begin position="236"/>
        <end position="269"/>
    </location>
</feature>
<dbReference type="AlphaFoldDB" id="A0A5J5F8T6"/>
<proteinExistence type="predicted"/>
<dbReference type="PANTHER" id="PTHR36182:SF1">
    <property type="entry name" value="PROTEIN, PUTATIVE (AFU_ORTHOLOGUE AFUA_6G10930)-RELATED"/>
    <property type="match status" value="1"/>
</dbReference>
<evidence type="ECO:0000256" key="2">
    <source>
        <dbReference type="SAM" id="SignalP"/>
    </source>
</evidence>
<organism evidence="3 4">
    <name type="scientific">Sphaerosporella brunnea</name>
    <dbReference type="NCBI Taxonomy" id="1250544"/>
    <lineage>
        <taxon>Eukaryota</taxon>
        <taxon>Fungi</taxon>
        <taxon>Dikarya</taxon>
        <taxon>Ascomycota</taxon>
        <taxon>Pezizomycotina</taxon>
        <taxon>Pezizomycetes</taxon>
        <taxon>Pezizales</taxon>
        <taxon>Pyronemataceae</taxon>
        <taxon>Sphaerosporella</taxon>
    </lineage>
</organism>
<name>A0A5J5F8T6_9PEZI</name>
<dbReference type="InParanoid" id="A0A5J5F8T6"/>
<protein>
    <recommendedName>
        <fullName evidence="5">Extracellular protein</fullName>
    </recommendedName>
</protein>
<keyword evidence="4" id="KW-1185">Reference proteome</keyword>
<feature type="compositionally biased region" description="Polar residues" evidence="1">
    <location>
        <begin position="282"/>
        <end position="292"/>
    </location>
</feature>
<comment type="caution">
    <text evidence="3">The sequence shown here is derived from an EMBL/GenBank/DDBJ whole genome shotgun (WGS) entry which is preliminary data.</text>
</comment>
<evidence type="ECO:0000313" key="3">
    <source>
        <dbReference type="EMBL" id="KAA8913727.1"/>
    </source>
</evidence>
<sequence>MFSKTALFFSALLAAASVNAHMHMSDPPPLGAKENKNTPSASINSDINSPLLASGANFPCQGQLSAIGTPAGASVATWQAGSQQSFTIAPPGAPHNGGSCQASLSEDGGKTWKVIKSFIGSCPTLSGGTFPFTVPAEAKAGEAIFAWSWFNEIGNREMYMNCAVVTISGSGGSGLNAFPDMFVANVGNGCTSNAEGTGDLMFPNPGKDVTNAAAKSAPPVGNCGASSGGSGGSGAGDTSSATPVPTATAGAGAGDAPLLRPKPLMLPLRPHLPKPLNPPVRRTTSSWSSTAPLQPPLPQVHGVNAEQLSLGHFFFFPSSCLGLLKSTLRVLHLGFGCIFGSPGLVFSIAG</sequence>
<reference evidence="3 4" key="1">
    <citation type="submission" date="2019-09" db="EMBL/GenBank/DDBJ databases">
        <title>Draft genome of the ectomycorrhizal ascomycete Sphaerosporella brunnea.</title>
        <authorList>
            <consortium name="DOE Joint Genome Institute"/>
            <person name="Benucci G.M."/>
            <person name="Marozzi G."/>
            <person name="Antonielli L."/>
            <person name="Sanchez S."/>
            <person name="Marco P."/>
            <person name="Wang X."/>
            <person name="Falini L.B."/>
            <person name="Barry K."/>
            <person name="Haridas S."/>
            <person name="Lipzen A."/>
            <person name="Labutti K."/>
            <person name="Grigoriev I.V."/>
            <person name="Murat C."/>
            <person name="Martin F."/>
            <person name="Albertini E."/>
            <person name="Donnini D."/>
            <person name="Bonito G."/>
        </authorList>
    </citation>
    <scope>NUCLEOTIDE SEQUENCE [LARGE SCALE GENOMIC DNA]</scope>
    <source>
        <strain evidence="3 4">Sb_GMNB300</strain>
    </source>
</reference>
<evidence type="ECO:0000313" key="4">
    <source>
        <dbReference type="Proteomes" id="UP000326924"/>
    </source>
</evidence>
<feature type="chain" id="PRO_5023884024" description="Extracellular protein" evidence="2">
    <location>
        <begin position="21"/>
        <end position="350"/>
    </location>
</feature>
<feature type="signal peptide" evidence="2">
    <location>
        <begin position="1"/>
        <end position="20"/>
    </location>
</feature>
<dbReference type="OrthoDB" id="2342176at2759"/>
<gene>
    <name evidence="3" type="ORF">FN846DRAFT_57391</name>
</gene>
<dbReference type="Proteomes" id="UP000326924">
    <property type="component" value="Unassembled WGS sequence"/>
</dbReference>
<feature type="region of interest" description="Disordered" evidence="1">
    <location>
        <begin position="210"/>
        <end position="293"/>
    </location>
</feature>
<evidence type="ECO:0008006" key="5">
    <source>
        <dbReference type="Google" id="ProtNLM"/>
    </source>
</evidence>
<feature type="compositionally biased region" description="Gly residues" evidence="1">
    <location>
        <begin position="226"/>
        <end position="235"/>
    </location>
</feature>
<keyword evidence="2" id="KW-0732">Signal</keyword>